<evidence type="ECO:0000313" key="2">
    <source>
        <dbReference type="Proteomes" id="UP000836387"/>
    </source>
</evidence>
<comment type="caution">
    <text evidence="1">The sequence shown here is derived from an EMBL/GenBank/DDBJ whole genome shotgun (WGS) entry which is preliminary data.</text>
</comment>
<reference evidence="1" key="1">
    <citation type="submission" date="2020-04" db="EMBL/GenBank/DDBJ databases">
        <authorList>
            <person name="Broberg M."/>
        </authorList>
    </citation>
    <scope>NUCLEOTIDE SEQUENCE</scope>
</reference>
<protein>
    <submittedName>
        <fullName evidence="1">Uncharacterized protein</fullName>
    </submittedName>
</protein>
<organism evidence="1 2">
    <name type="scientific">Clonostachys rosea f. rosea IK726</name>
    <dbReference type="NCBI Taxonomy" id="1349383"/>
    <lineage>
        <taxon>Eukaryota</taxon>
        <taxon>Fungi</taxon>
        <taxon>Dikarya</taxon>
        <taxon>Ascomycota</taxon>
        <taxon>Pezizomycotina</taxon>
        <taxon>Sordariomycetes</taxon>
        <taxon>Hypocreomycetidae</taxon>
        <taxon>Hypocreales</taxon>
        <taxon>Bionectriaceae</taxon>
        <taxon>Clonostachys</taxon>
    </lineage>
</organism>
<evidence type="ECO:0000313" key="1">
    <source>
        <dbReference type="EMBL" id="CAG9953146.1"/>
    </source>
</evidence>
<name>A0ACA9UID1_BIOOC</name>
<keyword evidence="2" id="KW-1185">Reference proteome</keyword>
<accession>A0ACA9UID1</accession>
<dbReference type="EMBL" id="CADEHS020000518">
    <property type="protein sequence ID" value="CAG9953146.1"/>
    <property type="molecule type" value="Genomic_DNA"/>
</dbReference>
<proteinExistence type="predicted"/>
<reference evidence="1" key="2">
    <citation type="submission" date="2021-10" db="EMBL/GenBank/DDBJ databases">
        <authorList>
            <person name="Piombo E."/>
        </authorList>
    </citation>
    <scope>NUCLEOTIDE SEQUENCE</scope>
</reference>
<gene>
    <name evidence="1" type="ORF">CRV2_00014306</name>
</gene>
<sequence length="306" mass="33569">MSSDNIRNVAVAGASGIIGSKLVPLLVESGRFTVTILGRAGFTGVPPGAKVVVVDYNDQESLFRGLRGQDAIISTLSREATLLQIPLIDAAIRAGVKRFIPSEFGGNLKDFNLRQLPNYANKAKVEDHLEKMSSEHGITYTYIYNNVLLDWSIEKGVLLNFQDATAHLYDGGHRAVSMTRVAAAAKAAVQVLLHANETRNKAVRIHEIVISQRQLLAYAKEVDAARVWQEQHVDMAELKTKLKAEHTSDVPNLGLFHAYAVKGAFGDRIDNQFQEADNELLGVEPLSIDDLKEMLAQIAGNVTRRS</sequence>
<dbReference type="Proteomes" id="UP000836387">
    <property type="component" value="Unassembled WGS sequence"/>
</dbReference>